<dbReference type="RefSeq" id="WP_041045112.1">
    <property type="nucleotide sequence ID" value="NZ_JXAK01000002.1"/>
</dbReference>
<dbReference type="Pfam" id="PF08279">
    <property type="entry name" value="HTH_11"/>
    <property type="match status" value="1"/>
</dbReference>
<dbReference type="InterPro" id="IPR057727">
    <property type="entry name" value="WCX_dom"/>
</dbReference>
<name>A0ABR5AMS9_9BACL</name>
<sequence>MNKTDRQMAIILELQRFGERRAEDLAATFETSVRTIYRDMQALSEAGVPVVGAPGQGYSLMEGYFLPPVSFTAEEATALLLGLDFIERQFDAGYRAEAQRARGKLEAILPGPVRLNVARVRSGVKLLAAGRPGAGEEEVLVALRRAILDERKVRFRYDKKVPEPDGNRRSVREADPYGLVLTEGVWMLVAFCHLRQGMRHFRLSRMSDVEVLDERFRRPEHFDLHAYKPANDRTVTVRVRIAPELADRALEKNYYYTEASERTPEGLLLTLKVRHPFEVLGWVLGWGAGAVVLEPEELRERVRQEWLKGLKSY</sequence>
<evidence type="ECO:0000259" key="3">
    <source>
        <dbReference type="Pfam" id="PF25583"/>
    </source>
</evidence>
<dbReference type="Proteomes" id="UP000031967">
    <property type="component" value="Unassembled WGS sequence"/>
</dbReference>
<protein>
    <submittedName>
        <fullName evidence="4">Transcriptional regulator</fullName>
    </submittedName>
</protein>
<dbReference type="InterPro" id="IPR028349">
    <property type="entry name" value="PafC-like"/>
</dbReference>
<dbReference type="InterPro" id="IPR036390">
    <property type="entry name" value="WH_DNA-bd_sf"/>
</dbReference>
<evidence type="ECO:0000313" key="5">
    <source>
        <dbReference type="Proteomes" id="UP000031967"/>
    </source>
</evidence>
<dbReference type="PANTHER" id="PTHR34580:SF1">
    <property type="entry name" value="PROTEIN PAFC"/>
    <property type="match status" value="1"/>
</dbReference>
<dbReference type="PANTHER" id="PTHR34580">
    <property type="match status" value="1"/>
</dbReference>
<evidence type="ECO:0000259" key="1">
    <source>
        <dbReference type="Pfam" id="PF08279"/>
    </source>
</evidence>
<keyword evidence="5" id="KW-1185">Reference proteome</keyword>
<reference evidence="4 5" key="1">
    <citation type="submission" date="2014-12" db="EMBL/GenBank/DDBJ databases">
        <title>Draft genome sequence of Paenibacillus kamchatkensis strain B-2647.</title>
        <authorList>
            <person name="Karlyshev A.V."/>
            <person name="Kudryashova E.B."/>
        </authorList>
    </citation>
    <scope>NUCLEOTIDE SEQUENCE [LARGE SCALE GENOMIC DNA]</scope>
    <source>
        <strain evidence="4 5">VKM B-2647</strain>
    </source>
</reference>
<accession>A0ABR5AMS9</accession>
<dbReference type="EMBL" id="JXAK01000002">
    <property type="protein sequence ID" value="KIL42316.1"/>
    <property type="molecule type" value="Genomic_DNA"/>
</dbReference>
<organism evidence="4 5">
    <name type="scientific">Gordoniibacillus kamchatkensis</name>
    <dbReference type="NCBI Taxonomy" id="1590651"/>
    <lineage>
        <taxon>Bacteria</taxon>
        <taxon>Bacillati</taxon>
        <taxon>Bacillota</taxon>
        <taxon>Bacilli</taxon>
        <taxon>Bacillales</taxon>
        <taxon>Paenibacillaceae</taxon>
        <taxon>Gordoniibacillus</taxon>
    </lineage>
</organism>
<dbReference type="Pfam" id="PF25583">
    <property type="entry name" value="WCX"/>
    <property type="match status" value="1"/>
</dbReference>
<comment type="caution">
    <text evidence="4">The sequence shown here is derived from an EMBL/GenBank/DDBJ whole genome shotgun (WGS) entry which is preliminary data.</text>
</comment>
<proteinExistence type="predicted"/>
<dbReference type="InterPro" id="IPR013196">
    <property type="entry name" value="HTH_11"/>
</dbReference>
<dbReference type="InterPro" id="IPR051534">
    <property type="entry name" value="CBASS_pafABC_assoc_protein"/>
</dbReference>
<dbReference type="PIRSF" id="PIRSF016838">
    <property type="entry name" value="PafC"/>
    <property type="match status" value="1"/>
</dbReference>
<feature type="domain" description="Helix-turn-helix type 11" evidence="1">
    <location>
        <begin position="6"/>
        <end position="58"/>
    </location>
</feature>
<dbReference type="Gene3D" id="1.10.10.10">
    <property type="entry name" value="Winged helix-like DNA-binding domain superfamily/Winged helix DNA-binding domain"/>
    <property type="match status" value="1"/>
</dbReference>
<dbReference type="InterPro" id="IPR026881">
    <property type="entry name" value="WYL_dom"/>
</dbReference>
<evidence type="ECO:0000259" key="2">
    <source>
        <dbReference type="Pfam" id="PF13280"/>
    </source>
</evidence>
<feature type="domain" description="WCX" evidence="3">
    <location>
        <begin position="234"/>
        <end position="306"/>
    </location>
</feature>
<dbReference type="Pfam" id="PF13280">
    <property type="entry name" value="WYL"/>
    <property type="match status" value="1"/>
</dbReference>
<feature type="domain" description="WYL" evidence="2">
    <location>
        <begin position="138"/>
        <end position="211"/>
    </location>
</feature>
<dbReference type="SUPFAM" id="SSF46785">
    <property type="entry name" value="Winged helix' DNA-binding domain"/>
    <property type="match status" value="1"/>
</dbReference>
<dbReference type="PROSITE" id="PS52050">
    <property type="entry name" value="WYL"/>
    <property type="match status" value="1"/>
</dbReference>
<gene>
    <name evidence="4" type="ORF">SD70_02080</name>
</gene>
<dbReference type="InterPro" id="IPR036388">
    <property type="entry name" value="WH-like_DNA-bd_sf"/>
</dbReference>
<evidence type="ECO:0000313" key="4">
    <source>
        <dbReference type="EMBL" id="KIL42316.1"/>
    </source>
</evidence>